<keyword evidence="6 8" id="KW-1133">Transmembrane helix</keyword>
<dbReference type="FunFam" id="3.40.50.2000:FF:000001">
    <property type="entry name" value="UDP-glucuronosyltransferase"/>
    <property type="match status" value="3"/>
</dbReference>
<dbReference type="FunFam" id="3.40.50.2000:FF:000203">
    <property type="entry name" value="UDP-glucuronosyltransferase"/>
    <property type="match status" value="3"/>
</dbReference>
<evidence type="ECO:0000256" key="5">
    <source>
        <dbReference type="ARBA" id="ARBA00022692"/>
    </source>
</evidence>
<gene>
    <name evidence="10" type="ORF">DPX16_20127</name>
</gene>
<feature type="signal peptide" evidence="9">
    <location>
        <begin position="1"/>
        <end position="27"/>
    </location>
</feature>
<dbReference type="CDD" id="cd03784">
    <property type="entry name" value="GT1_Gtf-like"/>
    <property type="match status" value="3"/>
</dbReference>
<evidence type="ECO:0000256" key="1">
    <source>
        <dbReference type="ARBA" id="ARBA00004370"/>
    </source>
</evidence>
<dbReference type="Proteomes" id="UP000281406">
    <property type="component" value="Unassembled WGS sequence"/>
</dbReference>
<protein>
    <submittedName>
        <fullName evidence="10">UDP-glucuronosyltransferase 2B13</fullName>
    </submittedName>
</protein>
<keyword evidence="11" id="KW-1185">Reference proteome</keyword>
<dbReference type="SUPFAM" id="SSF53756">
    <property type="entry name" value="UDP-Glycosyltransferase/glycogen phosphorylase"/>
    <property type="match status" value="3"/>
</dbReference>
<evidence type="ECO:0000313" key="11">
    <source>
        <dbReference type="Proteomes" id="UP000281406"/>
    </source>
</evidence>
<dbReference type="PROSITE" id="PS00375">
    <property type="entry name" value="UDPGT"/>
    <property type="match status" value="3"/>
</dbReference>
<comment type="similarity">
    <text evidence="2">Belongs to the UDP-glycosyltransferase family.</text>
</comment>
<keyword evidence="5 8" id="KW-0812">Transmembrane</keyword>
<evidence type="ECO:0000256" key="7">
    <source>
        <dbReference type="ARBA" id="ARBA00023136"/>
    </source>
</evidence>
<keyword evidence="9" id="KW-0732">Signal</keyword>
<evidence type="ECO:0000256" key="9">
    <source>
        <dbReference type="SAM" id="SignalP"/>
    </source>
</evidence>
<dbReference type="Pfam" id="PF00201">
    <property type="entry name" value="UDPGT"/>
    <property type="match status" value="3"/>
</dbReference>
<comment type="caution">
    <text evidence="10">The sequence shown here is derived from an EMBL/GenBank/DDBJ whole genome shotgun (WGS) entry which is preliminary data.</text>
</comment>
<proteinExistence type="inferred from homology"/>
<dbReference type="GO" id="GO:0016020">
    <property type="term" value="C:membrane"/>
    <property type="evidence" value="ECO:0007669"/>
    <property type="project" value="UniProtKB-SubCell"/>
</dbReference>
<evidence type="ECO:0000313" key="10">
    <source>
        <dbReference type="EMBL" id="ROJ25314.1"/>
    </source>
</evidence>
<sequence length="1466" mass="167711">MTPFSQNMVSVSLWITVAILFGSLCDGGKILVVPVEGSHWVNMDILIKALHGQGHSIDVIRTFNSWFVKENSTYYNSITIPNTTGMDEEFVDDMLFKMIDYERGKGQMSAIQLYLYVFKAIHKTHEMICQLITNIFESEDILKTLREKQYDLMLTDPAWGAGILLAHELKLPMVYNVRWTTTGEGHFDIAPSPMSYIPVTGSGNTDKMNFFQRVKNAFSYLLMDIQNSRFNLPLYQSFCDKYFHPRVHFYELLQGADIWLMRVDFVFEFPRPTMPNIIYIGGFQCKPAKALPQDLEDFMQSSGEHGVIIMSLGTFISDLPDDFTAEIAAAFAQLPQKVIWRYTGKRPSTLGNNTLLVDWMPQNDLLGHPKTKAFIAHGGTNGVQEALYHGIPVVGIPFFFDQYDNLIRLQERGGAKILSIATLDKNTLHAAIQEVIIEPSYRLNMQRLSHLHRDKPIKPLDSALFWIEFVMRHKGKMTPFSKNMSSVSLWITVAILFGSLCDGGKILVVPLEGSHWVNMDILIKALHGQGHSIDVIRTYNSWFVKENSTYYNAITIPQTKGMDEEFVDDMLSKLIDHERGKSHWLSAVQLYFDITSSMYKIHKMVCQLITTMFESEEIMKALRDKQYDLMLTDPVWGAGIFLAHELKLPMVYNVRWTTTGEGHFDVAPSPLSYIPITGSGNADKMNFFQRVKNIFYYFHMNFQYSYFNLPQYQALCDKYFHPPVRFYELLQGADIWLMRVDFVFEFPRPTMPNIIYIGGFQCKPAKALPQDLEDFMQSSGEHGVIIMSLGTFISNLPDDVTAGIAAAFAQLPQKVIWKYTGKRPSTLGNNTLLVDWMPQNDLLGHPKTKVFIAHGGTNGVQEALYHGIPVVGIPFFFDQYDNLLRLQERGGAKILSIATLDKNTLHAALQEVINEPSYRLSMQRLSHLHRDKPVKPLDSALFWIEFVMRHKVAILFGSLCDGGKILVVPLEGSHWVNMDILIKALHGQGHSIDVIRTYNSWFVKENSTYYNSITIPQTKGMDEEFIDDMLSKVIDHERGKSHWLSAVQLYFDITGSMYKMHKMVCQLITTMFESEEIMKALREKQYDLMLTDPVWGAGIFLAHELKLPMVYNVRWTTPGEGHFDIAPSPLSYIPITGSGNSDKMNFFQRVKNVFYYFHMNFQYSYFNLPQYQALCDKYFHPPVRFYELLQGADIWLMRVDFIFEFPRPTMPNIIYIGGFQCKPAKALPQDLEDFMQSSGEHGVIIMSLGTFISDLPDDFTAEIAAAFAQLPQKVIWRYTGKRPSTLGNNTLLVDWMPQNDLLGHPKTKAFIAHGGTNGVQEALYHGIPVVGIPFFFDQYDNLIRLQERGGAKIVTIATLDKNTLHAALQEVINEPSYRLSMQRLSHLHKDKPVKPLDSALFWIEFVMRHKGAAHLRTESYKLPWYSYYSVDVAVTLFAVVLIFTLSIFLTVSYLCVRCCSKKRKTE</sequence>
<evidence type="ECO:0000256" key="2">
    <source>
        <dbReference type="ARBA" id="ARBA00009995"/>
    </source>
</evidence>
<dbReference type="PANTHER" id="PTHR48043">
    <property type="entry name" value="EG:EG0003.4 PROTEIN-RELATED"/>
    <property type="match status" value="1"/>
</dbReference>
<feature type="transmembrane region" description="Helical" evidence="8">
    <location>
        <begin position="1432"/>
        <end position="1456"/>
    </location>
</feature>
<dbReference type="PANTHER" id="PTHR48043:SF48">
    <property type="entry name" value="UDP GLUCURONOSYLTRANSFERASE 5 FAMILY, POLYPEPTIDE C2-RELATED"/>
    <property type="match status" value="1"/>
</dbReference>
<keyword evidence="7 8" id="KW-0472">Membrane</keyword>
<reference evidence="10 11" key="1">
    <citation type="submission" date="2018-10" db="EMBL/GenBank/DDBJ databases">
        <title>Genome assembly for a Yunnan-Guizhou Plateau 3E fish, Anabarilius grahami (Regan), and its evolutionary and genetic applications.</title>
        <authorList>
            <person name="Jiang W."/>
        </authorList>
    </citation>
    <scope>NUCLEOTIDE SEQUENCE [LARGE SCALE GENOMIC DNA]</scope>
    <source>
        <strain evidence="10">AG-KIZ</strain>
        <tissue evidence="10">Muscle</tissue>
    </source>
</reference>
<accession>A0A3N0XQZ6</accession>
<comment type="subcellular location">
    <subcellularLocation>
        <location evidence="1">Membrane</location>
    </subcellularLocation>
</comment>
<feature type="chain" id="PRO_5018054138" evidence="9">
    <location>
        <begin position="28"/>
        <end position="1466"/>
    </location>
</feature>
<dbReference type="InterPro" id="IPR050271">
    <property type="entry name" value="UDP-glycosyltransferase"/>
</dbReference>
<dbReference type="GO" id="GO:0008194">
    <property type="term" value="F:UDP-glycosyltransferase activity"/>
    <property type="evidence" value="ECO:0007669"/>
    <property type="project" value="InterPro"/>
</dbReference>
<dbReference type="InterPro" id="IPR002213">
    <property type="entry name" value="UDP_glucos_trans"/>
</dbReference>
<keyword evidence="3" id="KW-0328">Glycosyltransferase</keyword>
<dbReference type="Gene3D" id="3.40.50.2000">
    <property type="entry name" value="Glycogen Phosphorylase B"/>
    <property type="match status" value="3"/>
</dbReference>
<dbReference type="EMBL" id="RJVU01063416">
    <property type="protein sequence ID" value="ROJ25314.1"/>
    <property type="molecule type" value="Genomic_DNA"/>
</dbReference>
<evidence type="ECO:0000256" key="3">
    <source>
        <dbReference type="ARBA" id="ARBA00022676"/>
    </source>
</evidence>
<dbReference type="InterPro" id="IPR035595">
    <property type="entry name" value="UDP_glycos_trans_CS"/>
</dbReference>
<evidence type="ECO:0000256" key="6">
    <source>
        <dbReference type="ARBA" id="ARBA00022989"/>
    </source>
</evidence>
<evidence type="ECO:0000256" key="4">
    <source>
        <dbReference type="ARBA" id="ARBA00022679"/>
    </source>
</evidence>
<dbReference type="OrthoDB" id="5835829at2759"/>
<evidence type="ECO:0000256" key="8">
    <source>
        <dbReference type="SAM" id="Phobius"/>
    </source>
</evidence>
<keyword evidence="4 10" id="KW-0808">Transferase</keyword>
<name>A0A3N0XQZ6_ANAGA</name>
<organism evidence="10 11">
    <name type="scientific">Anabarilius grahami</name>
    <name type="common">Kanglang fish</name>
    <name type="synonym">Barilius grahami</name>
    <dbReference type="NCBI Taxonomy" id="495550"/>
    <lineage>
        <taxon>Eukaryota</taxon>
        <taxon>Metazoa</taxon>
        <taxon>Chordata</taxon>
        <taxon>Craniata</taxon>
        <taxon>Vertebrata</taxon>
        <taxon>Euteleostomi</taxon>
        <taxon>Actinopterygii</taxon>
        <taxon>Neopterygii</taxon>
        <taxon>Teleostei</taxon>
        <taxon>Ostariophysi</taxon>
        <taxon>Cypriniformes</taxon>
        <taxon>Xenocyprididae</taxon>
        <taxon>Xenocypridinae</taxon>
        <taxon>Xenocypridinae incertae sedis</taxon>
        <taxon>Anabarilius</taxon>
    </lineage>
</organism>